<gene>
    <name evidence="2" type="ORF">ACFQ0E_08850</name>
</gene>
<evidence type="ECO:0000256" key="1">
    <source>
        <dbReference type="SAM" id="Phobius"/>
    </source>
</evidence>
<feature type="transmembrane region" description="Helical" evidence="1">
    <location>
        <begin position="38"/>
        <end position="54"/>
    </location>
</feature>
<dbReference type="Pfam" id="PF20108">
    <property type="entry name" value="DUF6498"/>
    <property type="match status" value="1"/>
</dbReference>
<keyword evidence="1" id="KW-1133">Transmembrane helix</keyword>
<evidence type="ECO:0000313" key="3">
    <source>
        <dbReference type="Proteomes" id="UP001597110"/>
    </source>
</evidence>
<keyword evidence="3" id="KW-1185">Reference proteome</keyword>
<keyword evidence="1" id="KW-0812">Transmembrane</keyword>
<accession>A0ABW2YBE4</accession>
<evidence type="ECO:0000313" key="2">
    <source>
        <dbReference type="EMBL" id="MFD0725707.1"/>
    </source>
</evidence>
<proteinExistence type="predicted"/>
<feature type="transmembrane region" description="Helical" evidence="1">
    <location>
        <begin position="114"/>
        <end position="135"/>
    </location>
</feature>
<organism evidence="2 3">
    <name type="scientific">Lysobacter brunescens</name>
    <dbReference type="NCBI Taxonomy" id="262323"/>
    <lineage>
        <taxon>Bacteria</taxon>
        <taxon>Pseudomonadati</taxon>
        <taxon>Pseudomonadota</taxon>
        <taxon>Gammaproteobacteria</taxon>
        <taxon>Lysobacterales</taxon>
        <taxon>Lysobacteraceae</taxon>
        <taxon>Lysobacter</taxon>
    </lineage>
</organism>
<dbReference type="RefSeq" id="WP_386823293.1">
    <property type="nucleotide sequence ID" value="NZ_JBHTIF010000001.1"/>
</dbReference>
<feature type="transmembrane region" description="Helical" evidence="1">
    <location>
        <begin position="14"/>
        <end position="32"/>
    </location>
</feature>
<protein>
    <submittedName>
        <fullName evidence="2">DUF6498-containing protein</fullName>
    </submittedName>
</protein>
<name>A0ABW2YBE4_9GAMM</name>
<dbReference type="Proteomes" id="UP001597110">
    <property type="component" value="Unassembled WGS sequence"/>
</dbReference>
<sequence length="220" mass="24213">MSFRLPADTWRGPSARHLVIANALTLVAAIILDWSPAWLLWPYWIQSVVIGGYARKRMLSLDRFSTAGFTSGGRPVPENEAGKRSTANFFAFHYGFFHVGYLVFLLDSHWVDGLWNWLALLACGVSFVLSQRATYAVQHAADLRGVPNLGRMMATPYLRIVPMHLIVLFGTSGDGEGNAGVLILFTVLKTAADLALDAIDRRWAEKNALRTGGAHDSGKP</sequence>
<keyword evidence="1" id="KW-0472">Membrane</keyword>
<reference evidence="3" key="1">
    <citation type="journal article" date="2019" name="Int. J. Syst. Evol. Microbiol.">
        <title>The Global Catalogue of Microorganisms (GCM) 10K type strain sequencing project: providing services to taxonomists for standard genome sequencing and annotation.</title>
        <authorList>
            <consortium name="The Broad Institute Genomics Platform"/>
            <consortium name="The Broad Institute Genome Sequencing Center for Infectious Disease"/>
            <person name="Wu L."/>
            <person name="Ma J."/>
        </authorList>
    </citation>
    <scope>NUCLEOTIDE SEQUENCE [LARGE SCALE GENOMIC DNA]</scope>
    <source>
        <strain evidence="3">CCUG 55585</strain>
    </source>
</reference>
<dbReference type="InterPro" id="IPR045466">
    <property type="entry name" value="DUF6498"/>
</dbReference>
<dbReference type="EMBL" id="JBHTIF010000001">
    <property type="protein sequence ID" value="MFD0725707.1"/>
    <property type="molecule type" value="Genomic_DNA"/>
</dbReference>
<feature type="transmembrane region" description="Helical" evidence="1">
    <location>
        <begin position="89"/>
        <end position="108"/>
    </location>
</feature>
<comment type="caution">
    <text evidence="2">The sequence shown here is derived from an EMBL/GenBank/DDBJ whole genome shotgun (WGS) entry which is preliminary data.</text>
</comment>